<dbReference type="InterPro" id="IPR018857">
    <property type="entry name" value="TORC1_cplx_su_TCO89"/>
</dbReference>
<dbReference type="AlphaFoldDB" id="A0A916EEI5"/>
<comment type="caution">
    <text evidence="2">The sequence shown here is derived from an EMBL/GenBank/DDBJ whole genome shotgun (WGS) entry which is preliminary data.</text>
</comment>
<feature type="compositionally biased region" description="Polar residues" evidence="1">
    <location>
        <begin position="115"/>
        <end position="125"/>
    </location>
</feature>
<protein>
    <submittedName>
        <fullName evidence="2">Uncharacterized protein</fullName>
    </submittedName>
</protein>
<feature type="compositionally biased region" description="Basic and acidic residues" evidence="1">
    <location>
        <begin position="82"/>
        <end position="105"/>
    </location>
</feature>
<feature type="compositionally biased region" description="Low complexity" evidence="1">
    <location>
        <begin position="127"/>
        <end position="137"/>
    </location>
</feature>
<dbReference type="Pfam" id="PF10452">
    <property type="entry name" value="TCO89"/>
    <property type="match status" value="1"/>
</dbReference>
<accession>A0A916EEI5</accession>
<dbReference type="Proteomes" id="UP000684084">
    <property type="component" value="Unassembled WGS sequence"/>
</dbReference>
<dbReference type="OrthoDB" id="5430106at2759"/>
<feature type="region of interest" description="Disordered" evidence="1">
    <location>
        <begin position="1"/>
        <end position="209"/>
    </location>
</feature>
<feature type="compositionally biased region" description="Polar residues" evidence="1">
    <location>
        <begin position="145"/>
        <end position="160"/>
    </location>
</feature>
<proteinExistence type="predicted"/>
<gene>
    <name evidence="2" type="ORF">CHRIB12_LOCUS17733</name>
</gene>
<evidence type="ECO:0000313" key="2">
    <source>
        <dbReference type="EMBL" id="CAB5381900.1"/>
    </source>
</evidence>
<feature type="region of interest" description="Disordered" evidence="1">
    <location>
        <begin position="223"/>
        <end position="252"/>
    </location>
</feature>
<organism evidence="2 3">
    <name type="scientific">Rhizophagus irregularis</name>
    <dbReference type="NCBI Taxonomy" id="588596"/>
    <lineage>
        <taxon>Eukaryota</taxon>
        <taxon>Fungi</taxon>
        <taxon>Fungi incertae sedis</taxon>
        <taxon>Mucoromycota</taxon>
        <taxon>Glomeromycotina</taxon>
        <taxon>Glomeromycetes</taxon>
        <taxon>Glomerales</taxon>
        <taxon>Glomeraceae</taxon>
        <taxon>Rhizophagus</taxon>
    </lineage>
</organism>
<dbReference type="VEuPathDB" id="FungiDB:RhiirFUN_020606"/>
<feature type="compositionally biased region" description="Low complexity" evidence="1">
    <location>
        <begin position="10"/>
        <end position="24"/>
    </location>
</feature>
<name>A0A916EEI5_9GLOM</name>
<reference evidence="2" key="1">
    <citation type="submission" date="2020-05" db="EMBL/GenBank/DDBJ databases">
        <authorList>
            <person name="Rincon C."/>
            <person name="Sanders R I."/>
            <person name="Robbins C."/>
            <person name="Chaturvedi A."/>
        </authorList>
    </citation>
    <scope>NUCLEOTIDE SEQUENCE</scope>
    <source>
        <strain evidence="2">CHB12</strain>
    </source>
</reference>
<feature type="compositionally biased region" description="Low complexity" evidence="1">
    <location>
        <begin position="164"/>
        <end position="175"/>
    </location>
</feature>
<dbReference type="GO" id="GO:0031931">
    <property type="term" value="C:TORC1 complex"/>
    <property type="evidence" value="ECO:0007669"/>
    <property type="project" value="InterPro"/>
</dbReference>
<evidence type="ECO:0000313" key="3">
    <source>
        <dbReference type="Proteomes" id="UP000684084"/>
    </source>
</evidence>
<dbReference type="GO" id="GO:0031929">
    <property type="term" value="P:TOR signaling"/>
    <property type="evidence" value="ECO:0007669"/>
    <property type="project" value="InterPro"/>
</dbReference>
<sequence length="391" mass="43464">MSYEEPKVVETTNATEIAETASIEKQQTEISETVVPVKHTQQTTTNDNSIAPTNSKTKKKFVIGTEESLRDNRGNNDTASETEIHVDSKGIGENHLDTNTKQKIESEEEEDYVNIPTTTSAQIISEPQPQQPIQQPTPKDDKVSETNPSELSRPTMTPTEAHQAAPVVTNTTVTAQRQSTPTKQPPKFILNTPADSPDSTPISSPSPSDGIVNASYINLKLTPNPSSQNPIQPIHMFDNNYTAPQPPDDSYTSEPLNYPHQPRFPPSSSGISRTQQKLLLQRQHFLADDENYLIHPRNQLRLTKVIERINREHAAITLFRDPIIESLQRVWPKYVQDHPEVLGDDFGVGYEDAKEWGVISDHGKSVDHIGSNSIISTETLGVDSMPLRGIK</sequence>
<feature type="compositionally biased region" description="Polar residues" evidence="1">
    <location>
        <begin position="39"/>
        <end position="55"/>
    </location>
</feature>
<feature type="compositionally biased region" description="Low complexity" evidence="1">
    <location>
        <begin position="193"/>
        <end position="209"/>
    </location>
</feature>
<dbReference type="EMBL" id="CAGKOT010000045">
    <property type="protein sequence ID" value="CAB5381900.1"/>
    <property type="molecule type" value="Genomic_DNA"/>
</dbReference>
<evidence type="ECO:0000256" key="1">
    <source>
        <dbReference type="SAM" id="MobiDB-lite"/>
    </source>
</evidence>